<evidence type="ECO:0000313" key="1">
    <source>
        <dbReference type="EMBL" id="RGZ81474.1"/>
    </source>
</evidence>
<dbReference type="EMBL" id="QSEP01000068">
    <property type="protein sequence ID" value="RGZ81474.1"/>
    <property type="molecule type" value="Genomic_DNA"/>
</dbReference>
<proteinExistence type="predicted"/>
<protein>
    <submittedName>
        <fullName evidence="1">Uncharacterized protein</fullName>
    </submittedName>
</protein>
<sequence length="79" mass="9644">MFFKVFIIEKTNEKFLLEAAYFFTKNYNTTSYNYRINRLLQIIPQIFFKSPTQKKYIMAAPVESAENHRFIPLRRRLFP</sequence>
<accession>A0A413PWE2</accession>
<organism evidence="1 2">
    <name type="scientific">Anaerobutyricum hallii</name>
    <dbReference type="NCBI Taxonomy" id="39488"/>
    <lineage>
        <taxon>Bacteria</taxon>
        <taxon>Bacillati</taxon>
        <taxon>Bacillota</taxon>
        <taxon>Clostridia</taxon>
        <taxon>Lachnospirales</taxon>
        <taxon>Lachnospiraceae</taxon>
        <taxon>Anaerobutyricum</taxon>
    </lineage>
</organism>
<evidence type="ECO:0000313" key="2">
    <source>
        <dbReference type="Proteomes" id="UP000286561"/>
    </source>
</evidence>
<reference evidence="1 2" key="1">
    <citation type="submission" date="2018-08" db="EMBL/GenBank/DDBJ databases">
        <title>A genome reference for cultivated species of the human gut microbiota.</title>
        <authorList>
            <person name="Zou Y."/>
            <person name="Xue W."/>
            <person name="Luo G."/>
        </authorList>
    </citation>
    <scope>NUCLEOTIDE SEQUENCE [LARGE SCALE GENOMIC DNA]</scope>
    <source>
        <strain evidence="1 2">AM48-23BH</strain>
    </source>
</reference>
<dbReference type="Proteomes" id="UP000286561">
    <property type="component" value="Unassembled WGS sequence"/>
</dbReference>
<gene>
    <name evidence="1" type="ORF">DW972_10330</name>
</gene>
<dbReference type="AlphaFoldDB" id="A0A413PWE2"/>
<name>A0A413PWE2_9FIRM</name>
<comment type="caution">
    <text evidence="1">The sequence shown here is derived from an EMBL/GenBank/DDBJ whole genome shotgun (WGS) entry which is preliminary data.</text>
</comment>